<accession>A0A1D1UUY8</accession>
<proteinExistence type="predicted"/>
<reference evidence="1 2" key="1">
    <citation type="journal article" date="2016" name="Nat. Commun.">
        <title>Extremotolerant tardigrade genome and improved radiotolerance of human cultured cells by tardigrade-unique protein.</title>
        <authorList>
            <person name="Hashimoto T."/>
            <person name="Horikawa D.D."/>
            <person name="Saito Y."/>
            <person name="Kuwahara H."/>
            <person name="Kozuka-Hata H."/>
            <person name="Shin-I T."/>
            <person name="Minakuchi Y."/>
            <person name="Ohishi K."/>
            <person name="Motoyama A."/>
            <person name="Aizu T."/>
            <person name="Enomoto A."/>
            <person name="Kondo K."/>
            <person name="Tanaka S."/>
            <person name="Hara Y."/>
            <person name="Koshikawa S."/>
            <person name="Sagara H."/>
            <person name="Miura T."/>
            <person name="Yokobori S."/>
            <person name="Miyagawa K."/>
            <person name="Suzuki Y."/>
            <person name="Kubo T."/>
            <person name="Oyama M."/>
            <person name="Kohara Y."/>
            <person name="Fujiyama A."/>
            <person name="Arakawa K."/>
            <person name="Katayama T."/>
            <person name="Toyoda A."/>
            <person name="Kunieda T."/>
        </authorList>
    </citation>
    <scope>NUCLEOTIDE SEQUENCE [LARGE SCALE GENOMIC DNA]</scope>
    <source>
        <strain evidence="1 2">YOKOZUNA-1</strain>
    </source>
</reference>
<protein>
    <submittedName>
        <fullName evidence="1">Uncharacterized protein</fullName>
    </submittedName>
</protein>
<dbReference type="EMBL" id="BDGG01000001">
    <property type="protein sequence ID" value="GAU89988.1"/>
    <property type="molecule type" value="Genomic_DNA"/>
</dbReference>
<gene>
    <name evidence="1" type="primary">RvY_02472-1</name>
    <name evidence="1" type="synonym">RvY_02472.1</name>
    <name evidence="1" type="ORF">RvY_02472</name>
</gene>
<comment type="caution">
    <text evidence="1">The sequence shown here is derived from an EMBL/GenBank/DDBJ whole genome shotgun (WGS) entry which is preliminary data.</text>
</comment>
<keyword evidence="2" id="KW-1185">Reference proteome</keyword>
<sequence>MAGQQEDNGYAGERLHGQATYPVARGCVTGAFEILFELDNCVVVTSFGNKGD</sequence>
<evidence type="ECO:0000313" key="1">
    <source>
        <dbReference type="EMBL" id="GAU89988.1"/>
    </source>
</evidence>
<name>A0A1D1UUY8_RAMVA</name>
<evidence type="ECO:0000313" key="2">
    <source>
        <dbReference type="Proteomes" id="UP000186922"/>
    </source>
</evidence>
<dbReference type="AlphaFoldDB" id="A0A1D1UUY8"/>
<organism evidence="1 2">
    <name type="scientific">Ramazzottius varieornatus</name>
    <name type="common">Water bear</name>
    <name type="synonym">Tardigrade</name>
    <dbReference type="NCBI Taxonomy" id="947166"/>
    <lineage>
        <taxon>Eukaryota</taxon>
        <taxon>Metazoa</taxon>
        <taxon>Ecdysozoa</taxon>
        <taxon>Tardigrada</taxon>
        <taxon>Eutardigrada</taxon>
        <taxon>Parachela</taxon>
        <taxon>Hypsibioidea</taxon>
        <taxon>Ramazzottiidae</taxon>
        <taxon>Ramazzottius</taxon>
    </lineage>
</organism>
<dbReference type="Proteomes" id="UP000186922">
    <property type="component" value="Unassembled WGS sequence"/>
</dbReference>